<accession>A0A0A9AXS5</accession>
<name>A0A0A9AXS5_ARUDO</name>
<reference evidence="1" key="2">
    <citation type="journal article" date="2015" name="Data Brief">
        <title>Shoot transcriptome of the giant reed, Arundo donax.</title>
        <authorList>
            <person name="Barrero R.A."/>
            <person name="Guerrero F.D."/>
            <person name="Moolhuijzen P."/>
            <person name="Goolsby J.A."/>
            <person name="Tidwell J."/>
            <person name="Bellgard S.E."/>
            <person name="Bellgard M.I."/>
        </authorList>
    </citation>
    <scope>NUCLEOTIDE SEQUENCE</scope>
    <source>
        <tissue evidence="1">Shoot tissue taken approximately 20 cm above the soil surface</tissue>
    </source>
</reference>
<evidence type="ECO:0000313" key="1">
    <source>
        <dbReference type="EMBL" id="JAD55931.1"/>
    </source>
</evidence>
<dbReference type="EMBL" id="GBRH01241964">
    <property type="protein sequence ID" value="JAD55931.1"/>
    <property type="molecule type" value="Transcribed_RNA"/>
</dbReference>
<protein>
    <submittedName>
        <fullName evidence="1">Uncharacterized protein</fullName>
    </submittedName>
</protein>
<sequence length="105" mass="11283">MDATPSKISPISWITASMMNRLSHAMAPLKSSPNAASRPQKPQWSAPYVITNGVSSSLVNHSARFVTGATQNGDSWSCTICRRLLPPAPPPPLSLKSRVETGVRQ</sequence>
<organism evidence="1">
    <name type="scientific">Arundo donax</name>
    <name type="common">Giant reed</name>
    <name type="synonym">Donax arundinaceus</name>
    <dbReference type="NCBI Taxonomy" id="35708"/>
    <lineage>
        <taxon>Eukaryota</taxon>
        <taxon>Viridiplantae</taxon>
        <taxon>Streptophyta</taxon>
        <taxon>Embryophyta</taxon>
        <taxon>Tracheophyta</taxon>
        <taxon>Spermatophyta</taxon>
        <taxon>Magnoliopsida</taxon>
        <taxon>Liliopsida</taxon>
        <taxon>Poales</taxon>
        <taxon>Poaceae</taxon>
        <taxon>PACMAD clade</taxon>
        <taxon>Arundinoideae</taxon>
        <taxon>Arundineae</taxon>
        <taxon>Arundo</taxon>
    </lineage>
</organism>
<reference evidence="1" key="1">
    <citation type="submission" date="2014-09" db="EMBL/GenBank/DDBJ databases">
        <authorList>
            <person name="Magalhaes I.L.F."/>
            <person name="Oliveira U."/>
            <person name="Santos F.R."/>
            <person name="Vidigal T.H.D.A."/>
            <person name="Brescovit A.D."/>
            <person name="Santos A.J."/>
        </authorList>
    </citation>
    <scope>NUCLEOTIDE SEQUENCE</scope>
    <source>
        <tissue evidence="1">Shoot tissue taken approximately 20 cm above the soil surface</tissue>
    </source>
</reference>
<proteinExistence type="predicted"/>
<dbReference type="AlphaFoldDB" id="A0A0A9AXS5"/>